<gene>
    <name evidence="1" type="ORF">B0H17DRAFT_1196242</name>
</gene>
<accession>A0AAD7GNR3</accession>
<dbReference type="AlphaFoldDB" id="A0AAD7GNR3"/>
<organism evidence="1 2">
    <name type="scientific">Mycena rosella</name>
    <name type="common">Pink bonnet</name>
    <name type="synonym">Agaricus rosellus</name>
    <dbReference type="NCBI Taxonomy" id="1033263"/>
    <lineage>
        <taxon>Eukaryota</taxon>
        <taxon>Fungi</taxon>
        <taxon>Dikarya</taxon>
        <taxon>Basidiomycota</taxon>
        <taxon>Agaricomycotina</taxon>
        <taxon>Agaricomycetes</taxon>
        <taxon>Agaricomycetidae</taxon>
        <taxon>Agaricales</taxon>
        <taxon>Marasmiineae</taxon>
        <taxon>Mycenaceae</taxon>
        <taxon>Mycena</taxon>
    </lineage>
</organism>
<dbReference type="Proteomes" id="UP001221757">
    <property type="component" value="Unassembled WGS sequence"/>
</dbReference>
<proteinExistence type="predicted"/>
<protein>
    <submittedName>
        <fullName evidence="1">Uncharacterized protein</fullName>
    </submittedName>
</protein>
<evidence type="ECO:0000313" key="2">
    <source>
        <dbReference type="Proteomes" id="UP001221757"/>
    </source>
</evidence>
<keyword evidence="2" id="KW-1185">Reference proteome</keyword>
<comment type="caution">
    <text evidence="1">The sequence shown here is derived from an EMBL/GenBank/DDBJ whole genome shotgun (WGS) entry which is preliminary data.</text>
</comment>
<reference evidence="1" key="1">
    <citation type="submission" date="2023-03" db="EMBL/GenBank/DDBJ databases">
        <title>Massive genome expansion in bonnet fungi (Mycena s.s.) driven by repeated elements and novel gene families across ecological guilds.</title>
        <authorList>
            <consortium name="Lawrence Berkeley National Laboratory"/>
            <person name="Harder C.B."/>
            <person name="Miyauchi S."/>
            <person name="Viragh M."/>
            <person name="Kuo A."/>
            <person name="Thoen E."/>
            <person name="Andreopoulos B."/>
            <person name="Lu D."/>
            <person name="Skrede I."/>
            <person name="Drula E."/>
            <person name="Henrissat B."/>
            <person name="Morin E."/>
            <person name="Kohler A."/>
            <person name="Barry K."/>
            <person name="LaButti K."/>
            <person name="Morin E."/>
            <person name="Salamov A."/>
            <person name="Lipzen A."/>
            <person name="Mereny Z."/>
            <person name="Hegedus B."/>
            <person name="Baldrian P."/>
            <person name="Stursova M."/>
            <person name="Weitz H."/>
            <person name="Taylor A."/>
            <person name="Grigoriev I.V."/>
            <person name="Nagy L.G."/>
            <person name="Martin F."/>
            <person name="Kauserud H."/>
        </authorList>
    </citation>
    <scope>NUCLEOTIDE SEQUENCE</scope>
    <source>
        <strain evidence="1">CBHHK067</strain>
    </source>
</reference>
<name>A0AAD7GNR3_MYCRO</name>
<dbReference type="EMBL" id="JARKIE010000022">
    <property type="protein sequence ID" value="KAJ7699629.1"/>
    <property type="molecule type" value="Genomic_DNA"/>
</dbReference>
<sequence>MSQIPQVSVEENIALELPAWLVSADARYVIDHEDWNTEATSADKQRYTHYSVKWDEFYDLALLQREYYDIEVFGLVVHHYFDVGGPGFSSVAAFHLHYRSTTSTEIPAAAGGKEEVIFDVFSFCPKPVPKLAALD</sequence>
<evidence type="ECO:0000313" key="1">
    <source>
        <dbReference type="EMBL" id="KAJ7699629.1"/>
    </source>
</evidence>